<organism evidence="2 3">
    <name type="scientific">Magallana gigas</name>
    <name type="common">Pacific oyster</name>
    <name type="synonym">Crassostrea gigas</name>
    <dbReference type="NCBI Taxonomy" id="29159"/>
    <lineage>
        <taxon>Eukaryota</taxon>
        <taxon>Metazoa</taxon>
        <taxon>Spiralia</taxon>
        <taxon>Lophotrochozoa</taxon>
        <taxon>Mollusca</taxon>
        <taxon>Bivalvia</taxon>
        <taxon>Autobranchia</taxon>
        <taxon>Pteriomorphia</taxon>
        <taxon>Ostreida</taxon>
        <taxon>Ostreoidea</taxon>
        <taxon>Ostreidae</taxon>
        <taxon>Magallana</taxon>
    </lineage>
</organism>
<feature type="compositionally biased region" description="Polar residues" evidence="1">
    <location>
        <begin position="72"/>
        <end position="88"/>
    </location>
</feature>
<sequence length="102" mass="10532">ATPMKNSQSLAPSSGFNFGTPQNNSATPNQSTPAKPYDFSQSLTPSFNFGAGGGNNVSFGTPGGNGIPQPSFGGSTPSFNVGTGNNQKARPVRKPVRRTKRT</sequence>
<evidence type="ECO:0000313" key="2">
    <source>
        <dbReference type="EnsemblMetazoa" id="G22828.3:cds"/>
    </source>
</evidence>
<evidence type="ECO:0000256" key="1">
    <source>
        <dbReference type="SAM" id="MobiDB-lite"/>
    </source>
</evidence>
<evidence type="ECO:0000313" key="3">
    <source>
        <dbReference type="Proteomes" id="UP000005408"/>
    </source>
</evidence>
<dbReference type="AlphaFoldDB" id="A0A8W8KAS7"/>
<feature type="compositionally biased region" description="Basic residues" evidence="1">
    <location>
        <begin position="90"/>
        <end position="102"/>
    </location>
</feature>
<name>A0A8W8KAS7_MAGGI</name>
<proteinExistence type="predicted"/>
<reference evidence="2" key="1">
    <citation type="submission" date="2022-08" db="UniProtKB">
        <authorList>
            <consortium name="EnsemblMetazoa"/>
        </authorList>
    </citation>
    <scope>IDENTIFICATION</scope>
    <source>
        <strain evidence="2">05x7-T-G4-1.051#20</strain>
    </source>
</reference>
<keyword evidence="3" id="KW-1185">Reference proteome</keyword>
<dbReference type="Proteomes" id="UP000005408">
    <property type="component" value="Unassembled WGS sequence"/>
</dbReference>
<accession>A0A8W8KAS7</accession>
<protein>
    <submittedName>
        <fullName evidence="2">Uncharacterized protein</fullName>
    </submittedName>
</protein>
<feature type="region of interest" description="Disordered" evidence="1">
    <location>
        <begin position="1"/>
        <end position="102"/>
    </location>
</feature>
<feature type="compositionally biased region" description="Polar residues" evidence="1">
    <location>
        <begin position="1"/>
        <end position="47"/>
    </location>
</feature>
<dbReference type="EnsemblMetazoa" id="G22828.3">
    <property type="protein sequence ID" value="G22828.3:cds"/>
    <property type="gene ID" value="G22828"/>
</dbReference>
<feature type="compositionally biased region" description="Gly residues" evidence="1">
    <location>
        <begin position="50"/>
        <end position="66"/>
    </location>
</feature>